<sequence>MSSYPLSTSTSSSAWGPGYIPSSIGYTDRIQEQWSREFDPTRLHKNEISGGPMTKSYENLGFLCNFYELKEVGEPIEIGLVPELLVPSPRLTDLGRRSLVNFSRSLEFRGPSVPDKSYHVRNIFRPEQAEGYGGGGLPLPPSFAPPNGQQGLLNASQRILGVDNRPKISAAAMRRVESQLGRDALDDSNDDQLWKSPLDEIYAELGISSSGLLDSRPSLFPVYTPKSSTEYFSTVTANPSSIPSHRSSALGTYRLGAPSSLRPISTCSSSSTTGWDSLEGEKRGFGNWRNTDKQMLFDCSSTNSQSPFASHLYGGGSVRRQDSRIVGSNFVQLTQRPKDRFLEKIDKTLADVRSEPRYYRS</sequence>
<name>A0ACB1AQM0_MELEN</name>
<gene>
    <name evidence="1" type="ORF">MENTE1834_LOCUS41895</name>
</gene>
<proteinExistence type="predicted"/>
<protein>
    <submittedName>
        <fullName evidence="1">Uncharacterized protein</fullName>
    </submittedName>
</protein>
<dbReference type="Proteomes" id="UP001497535">
    <property type="component" value="Unassembled WGS sequence"/>
</dbReference>
<evidence type="ECO:0000313" key="2">
    <source>
        <dbReference type="Proteomes" id="UP001497535"/>
    </source>
</evidence>
<organism evidence="1 2">
    <name type="scientific">Meloidogyne enterolobii</name>
    <name type="common">Root-knot nematode worm</name>
    <name type="synonym">Meloidogyne mayaguensis</name>
    <dbReference type="NCBI Taxonomy" id="390850"/>
    <lineage>
        <taxon>Eukaryota</taxon>
        <taxon>Metazoa</taxon>
        <taxon>Ecdysozoa</taxon>
        <taxon>Nematoda</taxon>
        <taxon>Chromadorea</taxon>
        <taxon>Rhabditida</taxon>
        <taxon>Tylenchina</taxon>
        <taxon>Tylenchomorpha</taxon>
        <taxon>Tylenchoidea</taxon>
        <taxon>Meloidogynidae</taxon>
        <taxon>Meloidogyninae</taxon>
        <taxon>Meloidogyne</taxon>
    </lineage>
</organism>
<comment type="caution">
    <text evidence="1">The sequence shown here is derived from an EMBL/GenBank/DDBJ whole genome shotgun (WGS) entry which is preliminary data.</text>
</comment>
<reference evidence="1" key="1">
    <citation type="submission" date="2023-11" db="EMBL/GenBank/DDBJ databases">
        <authorList>
            <person name="Poullet M."/>
        </authorList>
    </citation>
    <scope>NUCLEOTIDE SEQUENCE</scope>
    <source>
        <strain evidence="1">E1834</strain>
    </source>
</reference>
<evidence type="ECO:0000313" key="1">
    <source>
        <dbReference type="EMBL" id="CAK5099709.1"/>
    </source>
</evidence>
<accession>A0ACB1AQM0</accession>
<dbReference type="EMBL" id="CAVMJV010000106">
    <property type="protein sequence ID" value="CAK5099709.1"/>
    <property type="molecule type" value="Genomic_DNA"/>
</dbReference>
<keyword evidence="2" id="KW-1185">Reference proteome</keyword>